<organism evidence="1 2">
    <name type="scientific">Pseudoalteromonas obscura</name>
    <dbReference type="NCBI Taxonomy" id="3048491"/>
    <lineage>
        <taxon>Bacteria</taxon>
        <taxon>Pseudomonadati</taxon>
        <taxon>Pseudomonadota</taxon>
        <taxon>Gammaproteobacteria</taxon>
        <taxon>Alteromonadales</taxon>
        <taxon>Pseudoalteromonadaceae</taxon>
        <taxon>Pseudoalteromonas</taxon>
    </lineage>
</organism>
<evidence type="ECO:0000313" key="1">
    <source>
        <dbReference type="EMBL" id="MDK2594660.1"/>
    </source>
</evidence>
<evidence type="ECO:0000313" key="2">
    <source>
        <dbReference type="Proteomes" id="UP001231915"/>
    </source>
</evidence>
<keyword evidence="2" id="KW-1185">Reference proteome</keyword>
<reference evidence="1 2" key="1">
    <citation type="submission" date="2023-05" db="EMBL/GenBank/DDBJ databases">
        <title>Pseudoalteromonas ardens sp. nov., Pseudoalteromonas obscura sp. nov., and Pseudoalteromonas umbrosa sp. nov., isolated from the coral Montipora capitata.</title>
        <authorList>
            <person name="Thomas E.M."/>
            <person name="Smith E.M."/>
            <person name="Papke E."/>
            <person name="Shlafstein M.D."/>
            <person name="Oline D.K."/>
            <person name="Videau P."/>
            <person name="Saw J.H."/>
            <person name="Strangman W.K."/>
            <person name="Ushijima B."/>
        </authorList>
    </citation>
    <scope>NUCLEOTIDE SEQUENCE [LARGE SCALE GENOMIC DNA]</scope>
    <source>
        <strain evidence="1 2">P94</strain>
    </source>
</reference>
<name>A0ABT7EHX5_9GAMM</name>
<protein>
    <submittedName>
        <fullName evidence="1">Uncharacterized protein</fullName>
    </submittedName>
</protein>
<sequence length="123" mass="13379">MMDNMIADQISIDNEKQIITRNERIARRQKITSRVADEGSLLGSTSDISHILLHELSVFVNKLSTANSLAEMRTSTESLKNAIGAIEGKVASGEVELPYQVKGQTAALDEALMRAHGVSSLLK</sequence>
<accession>A0ABT7EHX5</accession>
<comment type="caution">
    <text evidence="1">The sequence shown here is derived from an EMBL/GenBank/DDBJ whole genome shotgun (WGS) entry which is preliminary data.</text>
</comment>
<proteinExistence type="predicted"/>
<dbReference type="EMBL" id="JASJUT010000002">
    <property type="protein sequence ID" value="MDK2594660.1"/>
    <property type="molecule type" value="Genomic_DNA"/>
</dbReference>
<dbReference type="Proteomes" id="UP001231915">
    <property type="component" value="Unassembled WGS sequence"/>
</dbReference>
<gene>
    <name evidence="1" type="ORF">QNM18_06195</name>
</gene>
<dbReference type="RefSeq" id="WP_284136687.1">
    <property type="nucleotide sequence ID" value="NZ_JASJUT010000002.1"/>
</dbReference>